<accession>A0A9P6IKR8</accession>
<sequence>ETSQAEQPFELSQLHPAISSSTYMTKQHFVQSSDTLPQALMVVPLEGHSYFLRLHKAVRIIALCQAPSITDRREDSFHMTDHSGYTIKNPGDFEHCHRKSIMRLAKTARRTVRVTETAAGFAGNVSSRPGDVAVSTLSSLHEEADNRARLNRVGIYPYNFYSIQFVVGH</sequence>
<gene>
    <name evidence="1" type="ORF">BGZ65_006091</name>
</gene>
<feature type="non-terminal residue" evidence="1">
    <location>
        <position position="1"/>
    </location>
</feature>
<proteinExistence type="predicted"/>
<name>A0A9P6IKR8_9FUNG</name>
<protein>
    <submittedName>
        <fullName evidence="1">Uncharacterized protein</fullName>
    </submittedName>
</protein>
<dbReference type="EMBL" id="JAAAHW010010221">
    <property type="protein sequence ID" value="KAF9928832.1"/>
    <property type="molecule type" value="Genomic_DNA"/>
</dbReference>
<evidence type="ECO:0000313" key="2">
    <source>
        <dbReference type="Proteomes" id="UP000749646"/>
    </source>
</evidence>
<comment type="caution">
    <text evidence="1">The sequence shown here is derived from an EMBL/GenBank/DDBJ whole genome shotgun (WGS) entry which is preliminary data.</text>
</comment>
<dbReference type="AlphaFoldDB" id="A0A9P6IKR8"/>
<dbReference type="Proteomes" id="UP000749646">
    <property type="component" value="Unassembled WGS sequence"/>
</dbReference>
<reference evidence="1" key="1">
    <citation type="journal article" date="2020" name="Fungal Divers.">
        <title>Resolving the Mortierellaceae phylogeny through synthesis of multi-gene phylogenetics and phylogenomics.</title>
        <authorList>
            <person name="Vandepol N."/>
            <person name="Liber J."/>
            <person name="Desiro A."/>
            <person name="Na H."/>
            <person name="Kennedy M."/>
            <person name="Barry K."/>
            <person name="Grigoriev I.V."/>
            <person name="Miller A.N."/>
            <person name="O'Donnell K."/>
            <person name="Stajich J.E."/>
            <person name="Bonito G."/>
        </authorList>
    </citation>
    <scope>NUCLEOTIDE SEQUENCE</scope>
    <source>
        <strain evidence="1">MES-2147</strain>
    </source>
</reference>
<organism evidence="1 2">
    <name type="scientific">Modicella reniformis</name>
    <dbReference type="NCBI Taxonomy" id="1440133"/>
    <lineage>
        <taxon>Eukaryota</taxon>
        <taxon>Fungi</taxon>
        <taxon>Fungi incertae sedis</taxon>
        <taxon>Mucoromycota</taxon>
        <taxon>Mortierellomycotina</taxon>
        <taxon>Mortierellomycetes</taxon>
        <taxon>Mortierellales</taxon>
        <taxon>Mortierellaceae</taxon>
        <taxon>Modicella</taxon>
    </lineage>
</organism>
<evidence type="ECO:0000313" key="1">
    <source>
        <dbReference type="EMBL" id="KAF9928832.1"/>
    </source>
</evidence>
<keyword evidence="2" id="KW-1185">Reference proteome</keyword>